<dbReference type="AlphaFoldDB" id="A0A834W257"/>
<dbReference type="PANTHER" id="PTHR45892:SF1">
    <property type="entry name" value="AMINOACYLASE-1"/>
    <property type="match status" value="1"/>
</dbReference>
<dbReference type="GO" id="GO:0003676">
    <property type="term" value="F:nucleic acid binding"/>
    <property type="evidence" value="ECO:0007669"/>
    <property type="project" value="InterPro"/>
</dbReference>
<dbReference type="InterPro" id="IPR001878">
    <property type="entry name" value="Znf_CCHC"/>
</dbReference>
<evidence type="ECO:0000313" key="4">
    <source>
        <dbReference type="EMBL" id="KAF7801514.1"/>
    </source>
</evidence>
<keyword evidence="1" id="KW-0862">Zinc</keyword>
<feature type="domain" description="CCHC-type" evidence="3">
    <location>
        <begin position="26"/>
        <end position="41"/>
    </location>
</feature>
<proteinExistence type="predicted"/>
<dbReference type="Pfam" id="PF14392">
    <property type="entry name" value="zf-CCHC_4"/>
    <property type="match status" value="1"/>
</dbReference>
<dbReference type="PANTHER" id="PTHR45892">
    <property type="entry name" value="AMINOACYLASE-1"/>
    <property type="match status" value="1"/>
</dbReference>
<dbReference type="GO" id="GO:0008270">
    <property type="term" value="F:zinc ion binding"/>
    <property type="evidence" value="ECO:0007669"/>
    <property type="project" value="UniProtKB-KW"/>
</dbReference>
<keyword evidence="1" id="KW-0479">Metal-binding</keyword>
<name>A0A834W257_9FABA</name>
<dbReference type="OrthoDB" id="1936608at2759"/>
<feature type="compositionally biased region" description="Polar residues" evidence="2">
    <location>
        <begin position="178"/>
        <end position="188"/>
    </location>
</feature>
<keyword evidence="1" id="KW-0863">Zinc-finger</keyword>
<evidence type="ECO:0000259" key="3">
    <source>
        <dbReference type="PROSITE" id="PS50158"/>
    </source>
</evidence>
<gene>
    <name evidence="4" type="ORF">G2W53_040625</name>
</gene>
<organism evidence="4 5">
    <name type="scientific">Senna tora</name>
    <dbReference type="NCBI Taxonomy" id="362788"/>
    <lineage>
        <taxon>Eukaryota</taxon>
        <taxon>Viridiplantae</taxon>
        <taxon>Streptophyta</taxon>
        <taxon>Embryophyta</taxon>
        <taxon>Tracheophyta</taxon>
        <taxon>Spermatophyta</taxon>
        <taxon>Magnoliopsida</taxon>
        <taxon>eudicotyledons</taxon>
        <taxon>Gunneridae</taxon>
        <taxon>Pentapetalae</taxon>
        <taxon>rosids</taxon>
        <taxon>fabids</taxon>
        <taxon>Fabales</taxon>
        <taxon>Fabaceae</taxon>
        <taxon>Caesalpinioideae</taxon>
        <taxon>Cassia clade</taxon>
        <taxon>Senna</taxon>
    </lineage>
</organism>
<dbReference type="InterPro" id="IPR052083">
    <property type="entry name" value="Aminoacylase-1_M20A"/>
</dbReference>
<feature type="compositionally biased region" description="Low complexity" evidence="2">
    <location>
        <begin position="118"/>
        <end position="148"/>
    </location>
</feature>
<dbReference type="PROSITE" id="PS50158">
    <property type="entry name" value="ZF_CCHC"/>
    <property type="match status" value="1"/>
</dbReference>
<feature type="region of interest" description="Disordered" evidence="2">
    <location>
        <begin position="116"/>
        <end position="195"/>
    </location>
</feature>
<dbReference type="Proteomes" id="UP000634136">
    <property type="component" value="Unassembled WGS sequence"/>
</dbReference>
<evidence type="ECO:0000256" key="2">
    <source>
        <dbReference type="SAM" id="MobiDB-lite"/>
    </source>
</evidence>
<accession>A0A834W257</accession>
<sequence>MGFYVHLDDTRSIWIQCRYERMFRICKQCGCLGHVAKDCKRSHCSVQASVAVQKEALRQRFDAVTFMDLNSPLFINEAITFRKFKGRRTTKIWVEVENDEVVYHTYEFSPIRFTRTNPSSSSSPLSSNVYRVSDGSSSDSGSSSSPPSSYHPQAEDPHAINDDMEEDPLTPEGYYSGSFGQDSQGGAASNSPHSINIPSPINWELLATESARWQHATEGGTQAKWREETENRNRFFFGLGDELQILVQSSMTAGCHAQRVPQAQMEDNLNTDNNHHASPLLAQLQEQVATTDVLTHQFSMQQEDVAFSNVIPNHITHAQHFFLPPNVWAALIDALRKMGSIKEAQFQNFVWAPTTSAVRGKELVTQWLSKFFHTSIMLGLLAQYQQKEQLLTTLRGLSHQYPLGLASATPLPQLRYSVGLKKFIPFHWFITLSWAAFLISHWTSQQLQGLNSSASSSSLLPMKRRSAFTESHFQKRLCSKSQVRVKHTRKFPFPDSDGSSLKKFRSHLAAQHVKDFSAQGVHVERLYSVFVMLRRCLRPGVFLIVVAQNNKELLGVRFARRGPVITHMMYVDDTILFFKADDSNCAVIKATLDMYGNLVGQRLNSDKSFLVFSPNTPATVKDRIAHCFGVSISAKVGKYLGTYVDSRMSDTQNYRALVEKSLEVIIFQKPGYISLLKGRFLHYSEAIISRDVAKLLSSQNVLVRLSNDVLLQHTNNFDRLMPQYVFTGTEPPFLMDDLLGLYMANAPTTSPLQICRSSSSINLKQCPTVTMEAIEDVLDNNEAKEQPEELTNKRLESYNFRFVFLKAGTPSPTVSDAEVLELAYAKHHSATFVISNVLSIKAEAGFDIRVPPTADPESLEKRIAEEWAPASRNMTFSVFDFIFYL</sequence>
<reference evidence="4" key="1">
    <citation type="submission" date="2020-09" db="EMBL/GenBank/DDBJ databases">
        <title>Genome-Enabled Discovery of Anthraquinone Biosynthesis in Senna tora.</title>
        <authorList>
            <person name="Kang S.-H."/>
            <person name="Pandey R.P."/>
            <person name="Lee C.-M."/>
            <person name="Sim J.-S."/>
            <person name="Jeong J.-T."/>
            <person name="Choi B.-S."/>
            <person name="Jung M."/>
            <person name="Ginzburg D."/>
            <person name="Zhao K."/>
            <person name="Won S.Y."/>
            <person name="Oh T.-J."/>
            <person name="Yu Y."/>
            <person name="Kim N.-H."/>
            <person name="Lee O.R."/>
            <person name="Lee T.-H."/>
            <person name="Bashyal P."/>
            <person name="Kim T.-S."/>
            <person name="Lee W.-H."/>
            <person name="Kawkins C."/>
            <person name="Kim C.-K."/>
            <person name="Kim J.S."/>
            <person name="Ahn B.O."/>
            <person name="Rhee S.Y."/>
            <person name="Sohng J.K."/>
        </authorList>
    </citation>
    <scope>NUCLEOTIDE SEQUENCE</scope>
    <source>
        <tissue evidence="4">Leaf</tissue>
    </source>
</reference>
<evidence type="ECO:0000256" key="1">
    <source>
        <dbReference type="PROSITE-ProRule" id="PRU00047"/>
    </source>
</evidence>
<dbReference type="GO" id="GO:0004046">
    <property type="term" value="F:aminoacylase activity"/>
    <property type="evidence" value="ECO:0007669"/>
    <property type="project" value="TreeGrafter"/>
</dbReference>
<comment type="caution">
    <text evidence="4">The sequence shown here is derived from an EMBL/GenBank/DDBJ whole genome shotgun (WGS) entry which is preliminary data.</text>
</comment>
<dbReference type="InterPro" id="IPR025836">
    <property type="entry name" value="Zn_knuckle_CX2CX4HX4C"/>
</dbReference>
<dbReference type="EMBL" id="JAAIUW010000013">
    <property type="protein sequence ID" value="KAF7801514.1"/>
    <property type="molecule type" value="Genomic_DNA"/>
</dbReference>
<protein>
    <submittedName>
        <fullName evidence="4">Aminoacylase-1 isoform X1</fullName>
    </submittedName>
</protein>
<evidence type="ECO:0000313" key="5">
    <source>
        <dbReference type="Proteomes" id="UP000634136"/>
    </source>
</evidence>
<keyword evidence="5" id="KW-1185">Reference proteome</keyword>